<organism evidence="1 2">
    <name type="scientific">Marinobacter santoriniensis NKSG1</name>
    <dbReference type="NCBI Taxonomy" id="1288826"/>
    <lineage>
        <taxon>Bacteria</taxon>
        <taxon>Pseudomonadati</taxon>
        <taxon>Pseudomonadota</taxon>
        <taxon>Gammaproteobacteria</taxon>
        <taxon>Pseudomonadales</taxon>
        <taxon>Marinobacteraceae</taxon>
        <taxon>Marinobacter</taxon>
    </lineage>
</organism>
<gene>
    <name evidence="1" type="ORF">MSNKSG1_00878</name>
</gene>
<dbReference type="STRING" id="1288826.MSNKSG1_00878"/>
<reference evidence="1 2" key="1">
    <citation type="journal article" date="2013" name="Genome Announc.">
        <title>Genome Sequence of Hydrothermal Arsenic-Respiring Bacterium Marinobacter santoriniensis NKSG1T.</title>
        <authorList>
            <person name="Handley K.M."/>
            <person name="Upton M."/>
            <person name="Beatson S.A."/>
            <person name="Hery M."/>
            <person name="Lloyd J.R."/>
        </authorList>
    </citation>
    <scope>NUCLEOTIDE SEQUENCE [LARGE SCALE GENOMIC DNA]</scope>
    <source>
        <strain evidence="1 2">NKSG1</strain>
    </source>
</reference>
<evidence type="ECO:0000313" key="1">
    <source>
        <dbReference type="EMBL" id="EMP57132.1"/>
    </source>
</evidence>
<keyword evidence="2" id="KW-1185">Reference proteome</keyword>
<accession>M7DHI2</accession>
<name>M7DHI2_9GAMM</name>
<dbReference type="EMBL" id="APAT01000005">
    <property type="protein sequence ID" value="EMP57132.1"/>
    <property type="molecule type" value="Genomic_DNA"/>
</dbReference>
<sequence>MLEVPQTWQKHLGLKKDKGEQSISKQQIADTCLHLYPDAPLFEPRDGLKDGRSDAILIARYLFDRLSVAYKEVAA</sequence>
<dbReference type="AlphaFoldDB" id="M7DHI2"/>
<comment type="caution">
    <text evidence="1">The sequence shown here is derived from an EMBL/GenBank/DDBJ whole genome shotgun (WGS) entry which is preliminary data.</text>
</comment>
<proteinExistence type="predicted"/>
<evidence type="ECO:0000313" key="2">
    <source>
        <dbReference type="Proteomes" id="UP000011960"/>
    </source>
</evidence>
<protein>
    <submittedName>
        <fullName evidence="1">Uncharacterized protein</fullName>
    </submittedName>
</protein>
<dbReference type="Proteomes" id="UP000011960">
    <property type="component" value="Unassembled WGS sequence"/>
</dbReference>